<gene>
    <name evidence="1" type="ORF">E7Z57_00075</name>
</gene>
<reference evidence="1 2" key="1">
    <citation type="submission" date="2019-04" db="EMBL/GenBank/DDBJ databases">
        <title>Complete Genome of UW386 and Higher Quality Genome of UW700.</title>
        <authorList>
            <person name="Jacobs J."/>
            <person name="Perez A."/>
            <person name="Steidl O."/>
            <person name="Allen C."/>
        </authorList>
    </citation>
    <scope>NUCLEOTIDE SEQUENCE [LARGE SCALE GENOMIC DNA]</scope>
    <source>
        <strain evidence="1 2">UW386</strain>
    </source>
</reference>
<dbReference type="Proteomes" id="UP000310553">
    <property type="component" value="Chromosome"/>
</dbReference>
<evidence type="ECO:0000313" key="2">
    <source>
        <dbReference type="Proteomes" id="UP000310553"/>
    </source>
</evidence>
<dbReference type="EMBL" id="CP039339">
    <property type="protein sequence ID" value="QCX47649.1"/>
    <property type="molecule type" value="Genomic_DNA"/>
</dbReference>
<accession>A0AA92E976</accession>
<sequence>MLTVEESAVLAKVQIFVALQRKTVRPHESAGERCLRNIRVPSTFFVGLADTFYLLAICQGQPAFNAGQVALPLATATATHAVRHASEDFRNGRFPRGR</sequence>
<evidence type="ECO:0000313" key="1">
    <source>
        <dbReference type="EMBL" id="QCX47649.1"/>
    </source>
</evidence>
<dbReference type="AlphaFoldDB" id="A0AA92E976"/>
<name>A0AA92E976_RALSL</name>
<protein>
    <submittedName>
        <fullName evidence="1">Uncharacterized protein</fullName>
    </submittedName>
</protein>
<proteinExistence type="predicted"/>
<organism evidence="1 2">
    <name type="scientific">Ralstonia solanacearum</name>
    <name type="common">Pseudomonas solanacearum</name>
    <dbReference type="NCBI Taxonomy" id="305"/>
    <lineage>
        <taxon>Bacteria</taxon>
        <taxon>Pseudomonadati</taxon>
        <taxon>Pseudomonadota</taxon>
        <taxon>Betaproteobacteria</taxon>
        <taxon>Burkholderiales</taxon>
        <taxon>Burkholderiaceae</taxon>
        <taxon>Ralstonia</taxon>
        <taxon>Ralstonia solanacearum species complex</taxon>
    </lineage>
</organism>